<feature type="region of interest" description="Disordered" evidence="1">
    <location>
        <begin position="189"/>
        <end position="208"/>
    </location>
</feature>
<evidence type="ECO:0000313" key="3">
    <source>
        <dbReference type="EMBL" id="CAA2100165.1"/>
    </source>
</evidence>
<organism evidence="3">
    <name type="scientific">Variovorax paradoxus</name>
    <dbReference type="NCBI Taxonomy" id="34073"/>
    <lineage>
        <taxon>Bacteria</taxon>
        <taxon>Pseudomonadati</taxon>
        <taxon>Pseudomonadota</taxon>
        <taxon>Betaproteobacteria</taxon>
        <taxon>Burkholderiales</taxon>
        <taxon>Comamonadaceae</taxon>
        <taxon>Variovorax</taxon>
    </lineage>
</organism>
<keyword evidence="2" id="KW-0812">Transmembrane</keyword>
<sequence length="461" mass="49282">MKHPVRRWLIGIAAVLVLGAGVLVLVVRSKLPSDDEVAAKIAEGFEKRFGVPLKVGSAHWALLPTPMLVLSDVATGQPRPITLKRVSLQLQLAPLLQRVIALDEVEVDSLVLPRASVRAFRGKGPKPEEAKQGGNVIALPAPWTLAPVPLERVRWRDVVWIDRRDIPLAYDGEVAFDPEWRPRQLRLERAGPTPPAQPARLRLDRQPGQDRWRTRIDVGGGTWNGVTRFEVLPTGKLRVSAELEPRQVDIEGLVQAFDRRTSLAGKVSGQTTLTAQADTAEDLGSLLRSLHTRTVFTVQPATLTRLDVAKAVTTAGISRGGSTQLDQLTGTLDTQGTEDGVVMRYTNLKARSGVLTASGNLKLFNRKLDGEIAVDIVDGVVGVPLKIGGTMSDPELSLTGGALTGAAIGSAVLPGVGTAIGARVGQQVEKMFGGGEAPKGADKKAESKPVPRRAAPAASRH</sequence>
<feature type="compositionally biased region" description="Low complexity" evidence="1">
    <location>
        <begin position="452"/>
        <end position="461"/>
    </location>
</feature>
<dbReference type="PANTHER" id="PTHR30441:SF8">
    <property type="entry name" value="DUF748 DOMAIN-CONTAINING PROTEIN"/>
    <property type="match status" value="1"/>
</dbReference>
<dbReference type="RefSeq" id="WP_339088348.1">
    <property type="nucleotide sequence ID" value="NZ_LR743507.1"/>
</dbReference>
<gene>
    <name evidence="3" type="ORF">VVAX_00603</name>
</gene>
<dbReference type="EMBL" id="LR743507">
    <property type="protein sequence ID" value="CAA2100165.1"/>
    <property type="molecule type" value="Genomic_DNA"/>
</dbReference>
<feature type="region of interest" description="Disordered" evidence="1">
    <location>
        <begin position="432"/>
        <end position="461"/>
    </location>
</feature>
<feature type="compositionally biased region" description="Basic and acidic residues" evidence="1">
    <location>
        <begin position="439"/>
        <end position="449"/>
    </location>
</feature>
<dbReference type="AlphaFoldDB" id="A0A679IVL9"/>
<protein>
    <recommendedName>
        <fullName evidence="4">AsmA-like C-terminal domain-containing protein</fullName>
    </recommendedName>
</protein>
<evidence type="ECO:0000256" key="1">
    <source>
        <dbReference type="SAM" id="MobiDB-lite"/>
    </source>
</evidence>
<evidence type="ECO:0000256" key="2">
    <source>
        <dbReference type="SAM" id="Phobius"/>
    </source>
</evidence>
<proteinExistence type="predicted"/>
<dbReference type="GO" id="GO:0090313">
    <property type="term" value="P:regulation of protein targeting to membrane"/>
    <property type="evidence" value="ECO:0007669"/>
    <property type="project" value="TreeGrafter"/>
</dbReference>
<keyword evidence="2" id="KW-1133">Transmembrane helix</keyword>
<evidence type="ECO:0008006" key="4">
    <source>
        <dbReference type="Google" id="ProtNLM"/>
    </source>
</evidence>
<feature type="transmembrane region" description="Helical" evidence="2">
    <location>
        <begin position="7"/>
        <end position="27"/>
    </location>
</feature>
<keyword evidence="2" id="KW-0472">Membrane</keyword>
<reference evidence="3" key="1">
    <citation type="submission" date="2019-12" db="EMBL/GenBank/DDBJ databases">
        <authorList>
            <person name="Cremers G."/>
        </authorList>
    </citation>
    <scope>NUCLEOTIDE SEQUENCE</scope>
    <source>
        <strain evidence="3">Vvax</strain>
    </source>
</reference>
<dbReference type="PANTHER" id="PTHR30441">
    <property type="entry name" value="DUF748 DOMAIN-CONTAINING PROTEIN"/>
    <property type="match status" value="1"/>
</dbReference>
<name>A0A679IVL9_VARPD</name>
<dbReference type="GO" id="GO:0005886">
    <property type="term" value="C:plasma membrane"/>
    <property type="evidence" value="ECO:0007669"/>
    <property type="project" value="TreeGrafter"/>
</dbReference>
<accession>A0A679IVL9</accession>
<dbReference type="InterPro" id="IPR052894">
    <property type="entry name" value="AsmA-related"/>
</dbReference>